<organism evidence="12 13">
    <name type="scientific">Scheffersomyces spartinae</name>
    <dbReference type="NCBI Taxonomy" id="45513"/>
    <lineage>
        <taxon>Eukaryota</taxon>
        <taxon>Fungi</taxon>
        <taxon>Dikarya</taxon>
        <taxon>Ascomycota</taxon>
        <taxon>Saccharomycotina</taxon>
        <taxon>Pichiomycetes</taxon>
        <taxon>Debaryomycetaceae</taxon>
        <taxon>Scheffersomyces</taxon>
    </lineage>
</organism>
<feature type="transmembrane region" description="Helical" evidence="11">
    <location>
        <begin position="309"/>
        <end position="331"/>
    </location>
</feature>
<dbReference type="EMBL" id="JAHMUF010000001">
    <property type="protein sequence ID" value="KAG7196077.1"/>
    <property type="molecule type" value="Genomic_DNA"/>
</dbReference>
<feature type="transmembrane region" description="Helical" evidence="11">
    <location>
        <begin position="205"/>
        <end position="225"/>
    </location>
</feature>
<feature type="transmembrane region" description="Helical" evidence="11">
    <location>
        <begin position="545"/>
        <end position="564"/>
    </location>
</feature>
<dbReference type="FunFam" id="1.10.4160.10:FF:000007">
    <property type="entry name" value="Pyridoxine transporter"/>
    <property type="match status" value="1"/>
</dbReference>
<dbReference type="OrthoDB" id="5428495at2759"/>
<reference evidence="12" key="1">
    <citation type="submission" date="2021-03" db="EMBL/GenBank/DDBJ databases">
        <authorList>
            <person name="Palmer J.M."/>
        </authorList>
    </citation>
    <scope>NUCLEOTIDE SEQUENCE</scope>
    <source>
        <strain evidence="12">ARV_011</strain>
    </source>
</reference>
<keyword evidence="6 11" id="KW-0472">Membrane</keyword>
<dbReference type="PANTHER" id="PTHR31806:SF17">
    <property type="entry name" value="VITAMIN B6 TRANSPORTER TPN1"/>
    <property type="match status" value="1"/>
</dbReference>
<dbReference type="InterPro" id="IPR001248">
    <property type="entry name" value="Pur-cyt_permease"/>
</dbReference>
<evidence type="ECO:0000313" key="13">
    <source>
        <dbReference type="Proteomes" id="UP000790833"/>
    </source>
</evidence>
<evidence type="ECO:0000256" key="1">
    <source>
        <dbReference type="ARBA" id="ARBA00004141"/>
    </source>
</evidence>
<feature type="compositionally biased region" description="Polar residues" evidence="10">
    <location>
        <begin position="22"/>
        <end position="33"/>
    </location>
</feature>
<evidence type="ECO:0000256" key="10">
    <source>
        <dbReference type="SAM" id="MobiDB-lite"/>
    </source>
</evidence>
<evidence type="ECO:0000256" key="8">
    <source>
        <dbReference type="ARBA" id="ARBA00073028"/>
    </source>
</evidence>
<dbReference type="PIRSF" id="PIRSF002744">
    <property type="entry name" value="Pur-cyt_permease"/>
    <property type="match status" value="1"/>
</dbReference>
<dbReference type="Gene3D" id="1.10.4160.10">
    <property type="entry name" value="Hydantoin permease"/>
    <property type="match status" value="1"/>
</dbReference>
<dbReference type="GO" id="GO:0022857">
    <property type="term" value="F:transmembrane transporter activity"/>
    <property type="evidence" value="ECO:0007669"/>
    <property type="project" value="InterPro"/>
</dbReference>
<feature type="transmembrane region" description="Helical" evidence="11">
    <location>
        <begin position="403"/>
        <end position="422"/>
    </location>
</feature>
<feature type="transmembrane region" description="Helical" evidence="11">
    <location>
        <begin position="232"/>
        <end position="251"/>
    </location>
</feature>
<keyword evidence="5 11" id="KW-1133">Transmembrane helix</keyword>
<feature type="transmembrane region" description="Helical" evidence="11">
    <location>
        <begin position="95"/>
        <end position="118"/>
    </location>
</feature>
<keyword evidence="4 11" id="KW-0812">Transmembrane</keyword>
<feature type="transmembrane region" description="Helical" evidence="11">
    <location>
        <begin position="130"/>
        <end position="152"/>
    </location>
</feature>
<gene>
    <name evidence="12" type="ORF">KQ657_000088</name>
</gene>
<feature type="region of interest" description="Disordered" evidence="10">
    <location>
        <begin position="1"/>
        <end position="36"/>
    </location>
</feature>
<evidence type="ECO:0000256" key="2">
    <source>
        <dbReference type="ARBA" id="ARBA00008974"/>
    </source>
</evidence>
<evidence type="ECO:0000313" key="12">
    <source>
        <dbReference type="EMBL" id="KAG7196077.1"/>
    </source>
</evidence>
<dbReference type="GO" id="GO:0000329">
    <property type="term" value="C:fungal-type vacuole membrane"/>
    <property type="evidence" value="ECO:0007669"/>
    <property type="project" value="TreeGrafter"/>
</dbReference>
<comment type="function">
    <text evidence="7">Thiamine-regulated, high affinity import carrier of pyridoxine, pyridoxal and pyridoxamine.</text>
</comment>
<feature type="transmembrane region" description="Helical" evidence="11">
    <location>
        <begin position="164"/>
        <end position="185"/>
    </location>
</feature>
<feature type="transmembrane region" description="Helical" evidence="11">
    <location>
        <begin position="428"/>
        <end position="448"/>
    </location>
</feature>
<comment type="caution">
    <text evidence="12">The sequence shown here is derived from an EMBL/GenBank/DDBJ whole genome shotgun (WGS) entry which is preliminary data.</text>
</comment>
<protein>
    <recommendedName>
        <fullName evidence="8">Vitamin B6 transporter TPN1</fullName>
    </recommendedName>
    <alternativeName>
        <fullName evidence="9">Transport of pyridoxine protein 1</fullName>
    </alternativeName>
</protein>
<feature type="transmembrane region" description="Helical" evidence="11">
    <location>
        <begin position="275"/>
        <end position="297"/>
    </location>
</feature>
<dbReference type="GeneID" id="66113462"/>
<comment type="subcellular location">
    <subcellularLocation>
        <location evidence="1">Membrane</location>
        <topology evidence="1">Multi-pass membrane protein</topology>
    </subcellularLocation>
</comment>
<evidence type="ECO:0000256" key="6">
    <source>
        <dbReference type="ARBA" id="ARBA00023136"/>
    </source>
</evidence>
<name>A0A9P7VE94_9ASCO</name>
<evidence type="ECO:0000256" key="7">
    <source>
        <dbReference type="ARBA" id="ARBA00056781"/>
    </source>
</evidence>
<comment type="similarity">
    <text evidence="2">Belongs to the purine-cytosine permease (2.A.39) family.</text>
</comment>
<keyword evidence="3" id="KW-0813">Transport</keyword>
<accession>A0A9P7VE94</accession>
<evidence type="ECO:0000256" key="11">
    <source>
        <dbReference type="SAM" id="Phobius"/>
    </source>
</evidence>
<dbReference type="AlphaFoldDB" id="A0A9P7VE94"/>
<dbReference type="Pfam" id="PF02133">
    <property type="entry name" value="Transp_cyt_pur"/>
    <property type="match status" value="1"/>
</dbReference>
<dbReference type="PANTHER" id="PTHR31806">
    <property type="entry name" value="PURINE-CYTOSINE PERMEASE FCY2-RELATED"/>
    <property type="match status" value="1"/>
</dbReference>
<evidence type="ECO:0000256" key="4">
    <source>
        <dbReference type="ARBA" id="ARBA00022692"/>
    </source>
</evidence>
<dbReference type="Proteomes" id="UP000790833">
    <property type="component" value="Unassembled WGS sequence"/>
</dbReference>
<feature type="transmembrane region" description="Helical" evidence="11">
    <location>
        <begin position="506"/>
        <end position="525"/>
    </location>
</feature>
<keyword evidence="13" id="KW-1185">Reference proteome</keyword>
<dbReference type="GO" id="GO:0005886">
    <property type="term" value="C:plasma membrane"/>
    <property type="evidence" value="ECO:0007669"/>
    <property type="project" value="TreeGrafter"/>
</dbReference>
<dbReference type="RefSeq" id="XP_043051622.1">
    <property type="nucleotide sequence ID" value="XM_043190945.1"/>
</dbReference>
<evidence type="ECO:0000256" key="5">
    <source>
        <dbReference type="ARBA" id="ARBA00022989"/>
    </source>
</evidence>
<evidence type="ECO:0000256" key="9">
    <source>
        <dbReference type="ARBA" id="ARBA00083325"/>
    </source>
</evidence>
<dbReference type="InterPro" id="IPR026030">
    <property type="entry name" value="Pur-cyt_permease_Fcy2/21/22"/>
</dbReference>
<proteinExistence type="inferred from homology"/>
<feature type="transmembrane region" description="Helical" evidence="11">
    <location>
        <begin position="367"/>
        <end position="391"/>
    </location>
</feature>
<evidence type="ECO:0000256" key="3">
    <source>
        <dbReference type="ARBA" id="ARBA00022448"/>
    </source>
</evidence>
<sequence>MYDEDEPILGGSNSYYKERSIPMNNNNNTQPSTKAGDKEIETVVESSGSSIKSEKLNVFHKLNQLSKKLDAIGVEARGIERIQSYERSTNPTKQFISVIGLWLSGCGGLSSMSSFYLGPLLFGLGLKNCMISGMIGQAIGCAIAAYLALMGPRSGCRQMVSARFLFGWWFVRIVALAAIVGVMGWSVVNCVVGGQILMSVSDNKIPLVGGIIIISGISLIFAMFGIKQVLRFEAALAIPVNLAFLLLYISASDKFSYLSNANSPLDDAATLKGNWLSFFSLCYAITSTWGSVASDYYILFPENTPDVQVYFITFFGILLPTSFVGVIGSLIGNVAMNYQPWNDAYAEAGMGGLLFKAFERWNGGGKFLLMVIFISLISNNIINTYSACFGIQLFGGFLTKIPRWFWSIVVTIVYMVCALVGRNKFSTILSNFLPMVGYWISMYFMILLEENTIFRTNRFKHLFIHEFPSDKFTERPQEKELHSTNIRLNQHYNFDIWNDPSKITNGYAATLAFCCGVAGAVLSMSQTYWIGPIAKAVGGEFGGDVAMWLSMGFSGVVYPFLRYIELKKFGR</sequence>